<dbReference type="PANTHER" id="PTHR42718">
    <property type="entry name" value="MAJOR FACILITATOR SUPERFAMILY MULTIDRUG TRANSPORTER MFSC"/>
    <property type="match status" value="1"/>
</dbReference>
<dbReference type="PANTHER" id="PTHR42718:SF9">
    <property type="entry name" value="MAJOR FACILITATOR SUPERFAMILY MULTIDRUG TRANSPORTER MFSC"/>
    <property type="match status" value="1"/>
</dbReference>
<proteinExistence type="predicted"/>
<sequence length="481" mass="48380">MPAIPFTPRAAFAAIALSVASLALLQNLVIPVIPLIAADFGVTADAASWTNTSWLIAAAVATPLLGRIGDLRGRRNTFLAVLGVVAIGDIVASFAPNLQILILARVLQGIGGALFPLAFGLLRDVMPRHQLTGAIGATSAIIGIGGAAGSVLAGPLAELLGWQGIFAVPFVAAVAGIALTAMLVPPAGLRATGSVNVVSAVLLSGWLIALLVPLSSGARWGWTSPLTLGMFAAATVLVVAWVVAELRSDNPLVDLRLMATRAIWPVNTAALLIGAAAFGFWGYLPQFLETPADSGWGLGLGVQAAGLALLPLLIGMSSVGFATGAIARVIPLRLMMALGALLMAGGVVFAVFDHETVLTLAIAGGVFGLGIGLAYASTASIIVESVPADRTGIATGVNANLRTIGSAIGSAFTTAIVFGSVAPGGSPAVDGYAVAWLTLAAGAVVAAVIVLLVRPRRSTDAATTPSDEERADVPAALAEIA</sequence>
<feature type="transmembrane region" description="Helical" evidence="6">
    <location>
        <begin position="434"/>
        <end position="453"/>
    </location>
</feature>
<feature type="transmembrane region" description="Helical" evidence="6">
    <location>
        <begin position="334"/>
        <end position="352"/>
    </location>
</feature>
<evidence type="ECO:0000256" key="2">
    <source>
        <dbReference type="ARBA" id="ARBA00022448"/>
    </source>
</evidence>
<protein>
    <submittedName>
        <fullName evidence="8">MFS transporter</fullName>
    </submittedName>
</protein>
<dbReference type="InterPro" id="IPR036259">
    <property type="entry name" value="MFS_trans_sf"/>
</dbReference>
<feature type="transmembrane region" description="Helical" evidence="6">
    <location>
        <begin position="304"/>
        <end position="327"/>
    </location>
</feature>
<dbReference type="PROSITE" id="PS50850">
    <property type="entry name" value="MFS"/>
    <property type="match status" value="1"/>
</dbReference>
<dbReference type="EMBL" id="CP151632">
    <property type="protein sequence ID" value="WZO33309.1"/>
    <property type="molecule type" value="Genomic_DNA"/>
</dbReference>
<feature type="transmembrane region" description="Helical" evidence="6">
    <location>
        <begin position="404"/>
        <end position="422"/>
    </location>
</feature>
<keyword evidence="2" id="KW-0813">Transport</keyword>
<evidence type="ECO:0000313" key="8">
    <source>
        <dbReference type="EMBL" id="WZO33309.1"/>
    </source>
</evidence>
<gene>
    <name evidence="8" type="ORF">MRBLWS13_000932</name>
</gene>
<dbReference type="Pfam" id="PF07690">
    <property type="entry name" value="MFS_1"/>
    <property type="match status" value="1"/>
</dbReference>
<dbReference type="Gene3D" id="1.20.1250.20">
    <property type="entry name" value="MFS general substrate transporter like domains"/>
    <property type="match status" value="1"/>
</dbReference>
<dbReference type="InterPro" id="IPR001958">
    <property type="entry name" value="Tet-R_TetA/multi-R_MdtG-like"/>
</dbReference>
<reference evidence="8" key="1">
    <citation type="submission" date="2024-04" db="EMBL/GenBank/DDBJ databases">
        <authorList>
            <person name="Roder T."/>
            <person name="Oberhansli S."/>
            <person name="Kreuzer M."/>
        </authorList>
    </citation>
    <scope>NUCLEOTIDE SEQUENCE</scope>
    <source>
        <strain evidence="8">LWS13-1.2</strain>
    </source>
</reference>
<dbReference type="AlphaFoldDB" id="A0AAU6S8Q9"/>
<evidence type="ECO:0000256" key="1">
    <source>
        <dbReference type="ARBA" id="ARBA00004651"/>
    </source>
</evidence>
<feature type="transmembrane region" description="Helical" evidence="6">
    <location>
        <begin position="78"/>
        <end position="96"/>
    </location>
</feature>
<feature type="transmembrane region" description="Helical" evidence="6">
    <location>
        <begin position="226"/>
        <end position="244"/>
    </location>
</feature>
<dbReference type="SUPFAM" id="SSF103473">
    <property type="entry name" value="MFS general substrate transporter"/>
    <property type="match status" value="1"/>
</dbReference>
<dbReference type="Gene3D" id="1.20.1720.10">
    <property type="entry name" value="Multidrug resistance protein D"/>
    <property type="match status" value="1"/>
</dbReference>
<evidence type="ECO:0000256" key="5">
    <source>
        <dbReference type="ARBA" id="ARBA00023136"/>
    </source>
</evidence>
<feature type="domain" description="Major facilitator superfamily (MFS) profile" evidence="7">
    <location>
        <begin position="11"/>
        <end position="458"/>
    </location>
</feature>
<dbReference type="InterPro" id="IPR011701">
    <property type="entry name" value="MFS"/>
</dbReference>
<feature type="transmembrane region" description="Helical" evidence="6">
    <location>
        <begin position="195"/>
        <end position="214"/>
    </location>
</feature>
<organism evidence="8">
    <name type="scientific">Microbacterium sp. LWS13-1.2</name>
    <dbReference type="NCBI Taxonomy" id="3135264"/>
    <lineage>
        <taxon>Bacteria</taxon>
        <taxon>Bacillati</taxon>
        <taxon>Actinomycetota</taxon>
        <taxon>Actinomycetes</taxon>
        <taxon>Micrococcales</taxon>
        <taxon>Microbacteriaceae</taxon>
        <taxon>Microbacterium</taxon>
    </lineage>
</organism>
<name>A0AAU6S8Q9_9MICO</name>
<keyword evidence="3 6" id="KW-0812">Transmembrane</keyword>
<feature type="transmembrane region" description="Helical" evidence="6">
    <location>
        <begin position="160"/>
        <end position="183"/>
    </location>
</feature>
<dbReference type="PRINTS" id="PR01035">
    <property type="entry name" value="TCRTETA"/>
</dbReference>
<evidence type="ECO:0000256" key="3">
    <source>
        <dbReference type="ARBA" id="ARBA00022692"/>
    </source>
</evidence>
<evidence type="ECO:0000259" key="7">
    <source>
        <dbReference type="PROSITE" id="PS50850"/>
    </source>
</evidence>
<feature type="transmembrane region" description="Helical" evidence="6">
    <location>
        <begin position="358"/>
        <end position="383"/>
    </location>
</feature>
<evidence type="ECO:0000256" key="6">
    <source>
        <dbReference type="SAM" id="Phobius"/>
    </source>
</evidence>
<feature type="transmembrane region" description="Helical" evidence="6">
    <location>
        <begin position="134"/>
        <end position="154"/>
    </location>
</feature>
<keyword evidence="5 6" id="KW-0472">Membrane</keyword>
<accession>A0AAU6S8Q9</accession>
<evidence type="ECO:0000256" key="4">
    <source>
        <dbReference type="ARBA" id="ARBA00022989"/>
    </source>
</evidence>
<dbReference type="GO" id="GO:0005886">
    <property type="term" value="C:plasma membrane"/>
    <property type="evidence" value="ECO:0007669"/>
    <property type="project" value="UniProtKB-SubCell"/>
</dbReference>
<dbReference type="RefSeq" id="WP_349427870.1">
    <property type="nucleotide sequence ID" value="NZ_CP151632.1"/>
</dbReference>
<keyword evidence="4 6" id="KW-1133">Transmembrane helix</keyword>
<feature type="transmembrane region" description="Helical" evidence="6">
    <location>
        <begin position="47"/>
        <end position="66"/>
    </location>
</feature>
<dbReference type="GO" id="GO:0022857">
    <property type="term" value="F:transmembrane transporter activity"/>
    <property type="evidence" value="ECO:0007669"/>
    <property type="project" value="InterPro"/>
</dbReference>
<comment type="subcellular location">
    <subcellularLocation>
        <location evidence="1">Cell membrane</location>
        <topology evidence="1">Multi-pass membrane protein</topology>
    </subcellularLocation>
</comment>
<feature type="transmembrane region" description="Helical" evidence="6">
    <location>
        <begin position="102"/>
        <end position="122"/>
    </location>
</feature>
<feature type="transmembrane region" description="Helical" evidence="6">
    <location>
        <begin position="264"/>
        <end position="284"/>
    </location>
</feature>
<dbReference type="InterPro" id="IPR020846">
    <property type="entry name" value="MFS_dom"/>
</dbReference>